<reference evidence="3 4" key="1">
    <citation type="journal article" date="2022" name="Nat. Genet.">
        <title>Improved pea reference genome and pan-genome highlight genomic features and evolutionary characteristics.</title>
        <authorList>
            <person name="Yang T."/>
            <person name="Liu R."/>
            <person name="Luo Y."/>
            <person name="Hu S."/>
            <person name="Wang D."/>
            <person name="Wang C."/>
            <person name="Pandey M.K."/>
            <person name="Ge S."/>
            <person name="Xu Q."/>
            <person name="Li N."/>
            <person name="Li G."/>
            <person name="Huang Y."/>
            <person name="Saxena R.K."/>
            <person name="Ji Y."/>
            <person name="Li M."/>
            <person name="Yan X."/>
            <person name="He Y."/>
            <person name="Liu Y."/>
            <person name="Wang X."/>
            <person name="Xiang C."/>
            <person name="Varshney R.K."/>
            <person name="Ding H."/>
            <person name="Gao S."/>
            <person name="Zong X."/>
        </authorList>
    </citation>
    <scope>NUCLEOTIDE SEQUENCE [LARGE SCALE GENOMIC DNA]</scope>
    <source>
        <strain evidence="3 4">cv. Zhongwan 6</strain>
    </source>
</reference>
<keyword evidence="1" id="KW-0862">Zinc</keyword>
<comment type="similarity">
    <text evidence="1">Belongs to the FHY3/FAR1 family.</text>
</comment>
<dbReference type="AlphaFoldDB" id="A0A9D4YCR3"/>
<dbReference type="Gramene" id="Psat02G0335600-T1">
    <property type="protein sequence ID" value="KAI5437201.1"/>
    <property type="gene ID" value="KIW84_023356"/>
</dbReference>
<evidence type="ECO:0000256" key="1">
    <source>
        <dbReference type="RuleBase" id="RU367018"/>
    </source>
</evidence>
<proteinExistence type="inferred from homology"/>
<gene>
    <name evidence="3" type="ORF">KIW84_023356</name>
</gene>
<comment type="function">
    <text evidence="1">Putative transcription activator involved in regulating light control of development.</text>
</comment>
<evidence type="ECO:0000259" key="2">
    <source>
        <dbReference type="Pfam" id="PF10551"/>
    </source>
</evidence>
<comment type="caution">
    <text evidence="3">The sequence shown here is derived from an EMBL/GenBank/DDBJ whole genome shotgun (WGS) entry which is preliminary data.</text>
</comment>
<name>A0A9D4YCR3_PEA</name>
<dbReference type="GO" id="GO:0006355">
    <property type="term" value="P:regulation of DNA-templated transcription"/>
    <property type="evidence" value="ECO:0007669"/>
    <property type="project" value="UniProtKB-UniRule"/>
</dbReference>
<dbReference type="InterPro" id="IPR018289">
    <property type="entry name" value="MULE_transposase_dom"/>
</dbReference>
<keyword evidence="1" id="KW-0863">Zinc-finger</keyword>
<dbReference type="EMBL" id="JAMSHJ010000002">
    <property type="protein sequence ID" value="KAI5437201.1"/>
    <property type="molecule type" value="Genomic_DNA"/>
</dbReference>
<sequence length="285" mass="33398">MREQNTDFFYDIDLDDDFHVRNVFWADARSRDAYKYFGDVVTFDTTYLTNKYDMPFAVFMGVNHHGQSTLLGCGLLSGKDTNSFVWLFKSWLYCMLEKAPLGIVTDQCKAMKNVIEIKYAMKEAVYDTFITTSFEQKWCSFIEKFDLQENDWLGGSYIERHRWAPTLLRIYFWDGMSTMQRSESIHAFFDGYINSTTILNQFVKQYDNALRSWTEKEFEADFNSMDTTIPCGSNSSIEKQFQSEFTNAKFKEIQVEFRSKMNCSASLNSMEGCFATYHVLEEILV</sequence>
<dbReference type="InterPro" id="IPR031052">
    <property type="entry name" value="FHY3/FAR1"/>
</dbReference>
<keyword evidence="1" id="KW-0479">Metal-binding</keyword>
<dbReference type="PANTHER" id="PTHR31669:SF283">
    <property type="entry name" value="PROTEIN FAR1-RELATED SEQUENCE"/>
    <property type="match status" value="1"/>
</dbReference>
<organism evidence="3 4">
    <name type="scientific">Pisum sativum</name>
    <name type="common">Garden pea</name>
    <name type="synonym">Lathyrus oleraceus</name>
    <dbReference type="NCBI Taxonomy" id="3888"/>
    <lineage>
        <taxon>Eukaryota</taxon>
        <taxon>Viridiplantae</taxon>
        <taxon>Streptophyta</taxon>
        <taxon>Embryophyta</taxon>
        <taxon>Tracheophyta</taxon>
        <taxon>Spermatophyta</taxon>
        <taxon>Magnoliopsida</taxon>
        <taxon>eudicotyledons</taxon>
        <taxon>Gunneridae</taxon>
        <taxon>Pentapetalae</taxon>
        <taxon>rosids</taxon>
        <taxon>fabids</taxon>
        <taxon>Fabales</taxon>
        <taxon>Fabaceae</taxon>
        <taxon>Papilionoideae</taxon>
        <taxon>50 kb inversion clade</taxon>
        <taxon>NPAAA clade</taxon>
        <taxon>Hologalegina</taxon>
        <taxon>IRL clade</taxon>
        <taxon>Fabeae</taxon>
        <taxon>Lathyrus</taxon>
    </lineage>
</organism>
<dbReference type="Pfam" id="PF10551">
    <property type="entry name" value="MULE"/>
    <property type="match status" value="1"/>
</dbReference>
<evidence type="ECO:0000313" key="4">
    <source>
        <dbReference type="Proteomes" id="UP001058974"/>
    </source>
</evidence>
<accession>A0A9D4YCR3</accession>
<evidence type="ECO:0000313" key="3">
    <source>
        <dbReference type="EMBL" id="KAI5437201.1"/>
    </source>
</evidence>
<feature type="domain" description="MULE transposase" evidence="2">
    <location>
        <begin position="40"/>
        <end position="119"/>
    </location>
</feature>
<dbReference type="Proteomes" id="UP001058974">
    <property type="component" value="Chromosome 2"/>
</dbReference>
<protein>
    <recommendedName>
        <fullName evidence="1">Protein FAR1-RELATED SEQUENCE</fullName>
    </recommendedName>
</protein>
<dbReference type="PANTHER" id="PTHR31669">
    <property type="entry name" value="PROTEIN FAR1-RELATED SEQUENCE 10-RELATED"/>
    <property type="match status" value="1"/>
</dbReference>
<comment type="subcellular location">
    <subcellularLocation>
        <location evidence="1">Nucleus</location>
    </subcellularLocation>
</comment>
<keyword evidence="1" id="KW-0539">Nucleus</keyword>
<dbReference type="GO" id="GO:0008270">
    <property type="term" value="F:zinc ion binding"/>
    <property type="evidence" value="ECO:0007669"/>
    <property type="project" value="UniProtKB-UniRule"/>
</dbReference>
<keyword evidence="4" id="KW-1185">Reference proteome</keyword>
<dbReference type="GO" id="GO:0005634">
    <property type="term" value="C:nucleus"/>
    <property type="evidence" value="ECO:0007669"/>
    <property type="project" value="UniProtKB-SubCell"/>
</dbReference>